<keyword evidence="3" id="KW-0378">Hydrolase</keyword>
<name>A0ABV5X0B5_9MICO</name>
<dbReference type="GO" id="GO:0016787">
    <property type="term" value="F:hydrolase activity"/>
    <property type="evidence" value="ECO:0007669"/>
    <property type="project" value="UniProtKB-KW"/>
</dbReference>
<dbReference type="Proteomes" id="UP001589707">
    <property type="component" value="Unassembled WGS sequence"/>
</dbReference>
<comment type="caution">
    <text evidence="3">The sequence shown here is derived from an EMBL/GenBank/DDBJ whole genome shotgun (WGS) entry which is preliminary data.</text>
</comment>
<gene>
    <name evidence="3" type="ORF">ACFFN1_03515</name>
</gene>
<organism evidence="3 4">
    <name type="scientific">Brevibacterium otitidis</name>
    <dbReference type="NCBI Taxonomy" id="53364"/>
    <lineage>
        <taxon>Bacteria</taxon>
        <taxon>Bacillati</taxon>
        <taxon>Actinomycetota</taxon>
        <taxon>Actinomycetes</taxon>
        <taxon>Micrococcales</taxon>
        <taxon>Brevibacteriaceae</taxon>
        <taxon>Brevibacterium</taxon>
    </lineage>
</organism>
<dbReference type="InterPro" id="IPR000073">
    <property type="entry name" value="AB_hydrolase_1"/>
</dbReference>
<dbReference type="PANTHER" id="PTHR43433:SF8">
    <property type="entry name" value="BIFUNCTIONAL LIPASE_ADENYLATE CYCLASE LIPJ"/>
    <property type="match status" value="1"/>
</dbReference>
<evidence type="ECO:0000313" key="3">
    <source>
        <dbReference type="EMBL" id="MFB9775486.1"/>
    </source>
</evidence>
<proteinExistence type="predicted"/>
<dbReference type="SUPFAM" id="SSF53474">
    <property type="entry name" value="alpha/beta-Hydrolases"/>
    <property type="match status" value="1"/>
</dbReference>
<keyword evidence="4" id="KW-1185">Reference proteome</keyword>
<dbReference type="RefSeq" id="WP_376838664.1">
    <property type="nucleotide sequence ID" value="NZ_JBHMAU010000027.1"/>
</dbReference>
<dbReference type="PANTHER" id="PTHR43433">
    <property type="entry name" value="HYDROLASE, ALPHA/BETA FOLD FAMILY PROTEIN"/>
    <property type="match status" value="1"/>
</dbReference>
<reference evidence="3 4" key="1">
    <citation type="submission" date="2024-09" db="EMBL/GenBank/DDBJ databases">
        <authorList>
            <person name="Sun Q."/>
            <person name="Mori K."/>
        </authorList>
    </citation>
    <scope>NUCLEOTIDE SEQUENCE [LARGE SCALE GENOMIC DNA]</scope>
    <source>
        <strain evidence="3 4">JCM 11683</strain>
    </source>
</reference>
<accession>A0ABV5X0B5</accession>
<dbReference type="InterPro" id="IPR050471">
    <property type="entry name" value="AB_hydrolase"/>
</dbReference>
<feature type="region of interest" description="Disordered" evidence="1">
    <location>
        <begin position="394"/>
        <end position="415"/>
    </location>
</feature>
<dbReference type="InterPro" id="IPR029058">
    <property type="entry name" value="AB_hydrolase_fold"/>
</dbReference>
<sequence>MGTAGRAEHIARSVRGLRRVRRPATASGPEFDLRYVRQPATGARPAGLPIVIVPGGPGLGSLVLFAGLRARAARAGLDVIMIEHRGIGLSRCDTDGADLPREAMRVAAVADDIAAVLDAESVPEAVLAGSSYGSYAVQAFAADHPARTAALVLDSAMIDASFPQRIEDYSLQLLFEGHPPAELSEIGPVPGIAGPVDPAADLPGTERVAMKIRDLAGSQLIGQQDLGRMVRSVFEFAGVGTLDRLLNQIALGRAGWTQALLTKLTTAELESRRPHIMEFDLVGEIAVRELGYALPGRGSLFDFSADFGDAGGRFTPFAGEPYDLPAALKRLQAPVTVISGNRDLRTPRSIAARIAADAPDGALIPVAGHGHSALDTHAGLFLAVVTAHAAGRRPRADELAAASRRRSGSGSHRLGGMLRASLLADRLRPASQRPSQR</sequence>
<evidence type="ECO:0000256" key="1">
    <source>
        <dbReference type="SAM" id="MobiDB-lite"/>
    </source>
</evidence>
<evidence type="ECO:0000259" key="2">
    <source>
        <dbReference type="Pfam" id="PF00561"/>
    </source>
</evidence>
<dbReference type="Gene3D" id="3.40.50.1820">
    <property type="entry name" value="alpha/beta hydrolase"/>
    <property type="match status" value="1"/>
</dbReference>
<evidence type="ECO:0000313" key="4">
    <source>
        <dbReference type="Proteomes" id="UP001589707"/>
    </source>
</evidence>
<feature type="domain" description="AB hydrolase-1" evidence="2">
    <location>
        <begin position="49"/>
        <end position="160"/>
    </location>
</feature>
<dbReference type="Pfam" id="PF00561">
    <property type="entry name" value="Abhydrolase_1"/>
    <property type="match status" value="1"/>
</dbReference>
<dbReference type="EMBL" id="JBHMAU010000027">
    <property type="protein sequence ID" value="MFB9775486.1"/>
    <property type="molecule type" value="Genomic_DNA"/>
</dbReference>
<protein>
    <submittedName>
        <fullName evidence="3">Alpha/beta fold hydrolase</fullName>
    </submittedName>
</protein>